<dbReference type="Proteomes" id="UP000266673">
    <property type="component" value="Unassembled WGS sequence"/>
</dbReference>
<dbReference type="Pfam" id="PF00271">
    <property type="entry name" value="Helicase_C"/>
    <property type="match status" value="1"/>
</dbReference>
<evidence type="ECO:0000313" key="7">
    <source>
        <dbReference type="EMBL" id="RIB17431.1"/>
    </source>
</evidence>
<comment type="similarity">
    <text evidence="1">Belongs to the helicase family. RecQ subfamily.</text>
</comment>
<dbReference type="EMBL" id="QKWP01000605">
    <property type="protein sequence ID" value="RIB17431.1"/>
    <property type="molecule type" value="Genomic_DNA"/>
</dbReference>
<reference evidence="7 8" key="1">
    <citation type="submission" date="2018-06" db="EMBL/GenBank/DDBJ databases">
        <title>Comparative genomics reveals the genomic features of Rhizophagus irregularis, R. cerebriforme, R. diaphanum and Gigaspora rosea, and their symbiotic lifestyle signature.</title>
        <authorList>
            <person name="Morin E."/>
            <person name="San Clemente H."/>
            <person name="Chen E.C.H."/>
            <person name="De La Providencia I."/>
            <person name="Hainaut M."/>
            <person name="Kuo A."/>
            <person name="Kohler A."/>
            <person name="Murat C."/>
            <person name="Tang N."/>
            <person name="Roy S."/>
            <person name="Loubradou J."/>
            <person name="Henrissat B."/>
            <person name="Grigoriev I.V."/>
            <person name="Corradi N."/>
            <person name="Roux C."/>
            <person name="Martin F.M."/>
        </authorList>
    </citation>
    <scope>NUCLEOTIDE SEQUENCE [LARGE SCALE GENOMIC DNA]</scope>
    <source>
        <strain evidence="7 8">DAOM 194757</strain>
    </source>
</reference>
<evidence type="ECO:0000259" key="6">
    <source>
        <dbReference type="PROSITE" id="PS51194"/>
    </source>
</evidence>
<keyword evidence="2" id="KW-0238">DNA-binding</keyword>
<gene>
    <name evidence="7" type="ORF">C2G38_2142594</name>
</gene>
<dbReference type="AlphaFoldDB" id="A0A397V689"/>
<dbReference type="EC" id="5.6.2.4" evidence="5"/>
<evidence type="ECO:0000256" key="2">
    <source>
        <dbReference type="ARBA" id="ARBA00023125"/>
    </source>
</evidence>
<accession>A0A397V689</accession>
<keyword evidence="8" id="KW-1185">Reference proteome</keyword>
<dbReference type="GO" id="GO:0000724">
    <property type="term" value="P:double-strand break repair via homologous recombination"/>
    <property type="evidence" value="ECO:0007669"/>
    <property type="project" value="TreeGrafter"/>
</dbReference>
<dbReference type="PANTHER" id="PTHR13710">
    <property type="entry name" value="DNA HELICASE RECQ FAMILY MEMBER"/>
    <property type="match status" value="1"/>
</dbReference>
<dbReference type="PANTHER" id="PTHR13710:SF105">
    <property type="entry name" value="ATP-DEPENDENT DNA HELICASE Q1"/>
    <property type="match status" value="1"/>
</dbReference>
<dbReference type="STRING" id="44941.A0A397V689"/>
<sequence>MRIPAAAIFATSNQPLDIQEKIFSEVVAGQIKKEFPSAPLLLLTATCSHQEASKLATILNRADLKVIRTPLVYKPPLVFRTQSKPSKKKDIIKIIYENLTLNSEGQAIIYSSTPNKCIEIFNGLKEYIEPHQLGIYHRKMHDTDQKKTMNLWNNQKLKYIVATNAFGMGVHAPHVRIIIHTTFPLSPTNFDGQLAESLVLYARADIRELLMIVSRKIEK</sequence>
<comment type="catalytic activity">
    <reaction evidence="4">
        <text>Couples ATP hydrolysis with the unwinding of duplex DNA by translocating in the 3'-5' direction.</text>
        <dbReference type="EC" id="5.6.2.4"/>
    </reaction>
</comment>
<evidence type="ECO:0000313" key="8">
    <source>
        <dbReference type="Proteomes" id="UP000266673"/>
    </source>
</evidence>
<keyword evidence="3" id="KW-0413">Isomerase</keyword>
<evidence type="ECO:0000256" key="5">
    <source>
        <dbReference type="ARBA" id="ARBA00034808"/>
    </source>
</evidence>
<keyword evidence="7" id="KW-0378">Hydrolase</keyword>
<dbReference type="GO" id="GO:0003677">
    <property type="term" value="F:DNA binding"/>
    <property type="evidence" value="ECO:0007669"/>
    <property type="project" value="UniProtKB-KW"/>
</dbReference>
<evidence type="ECO:0000256" key="4">
    <source>
        <dbReference type="ARBA" id="ARBA00034617"/>
    </source>
</evidence>
<protein>
    <recommendedName>
        <fullName evidence="5">DNA 3'-5' helicase</fullName>
        <ecNumber evidence="5">5.6.2.4</ecNumber>
    </recommendedName>
</protein>
<dbReference type="GO" id="GO:0005737">
    <property type="term" value="C:cytoplasm"/>
    <property type="evidence" value="ECO:0007669"/>
    <property type="project" value="TreeGrafter"/>
</dbReference>
<dbReference type="GO" id="GO:0043138">
    <property type="term" value="F:3'-5' DNA helicase activity"/>
    <property type="evidence" value="ECO:0007669"/>
    <property type="project" value="UniProtKB-EC"/>
</dbReference>
<dbReference type="PROSITE" id="PS51194">
    <property type="entry name" value="HELICASE_CTER"/>
    <property type="match status" value="1"/>
</dbReference>
<comment type="caution">
    <text evidence="7">The sequence shown here is derived from an EMBL/GenBank/DDBJ whole genome shotgun (WGS) entry which is preliminary data.</text>
</comment>
<evidence type="ECO:0000256" key="1">
    <source>
        <dbReference type="ARBA" id="ARBA00005446"/>
    </source>
</evidence>
<proteinExistence type="inferred from homology"/>
<dbReference type="Gene3D" id="3.40.50.300">
    <property type="entry name" value="P-loop containing nucleotide triphosphate hydrolases"/>
    <property type="match status" value="1"/>
</dbReference>
<name>A0A397V689_9GLOM</name>
<dbReference type="GO" id="GO:0016787">
    <property type="term" value="F:hydrolase activity"/>
    <property type="evidence" value="ECO:0007669"/>
    <property type="project" value="UniProtKB-KW"/>
</dbReference>
<dbReference type="OrthoDB" id="10261556at2759"/>
<dbReference type="InterPro" id="IPR027417">
    <property type="entry name" value="P-loop_NTPase"/>
</dbReference>
<feature type="domain" description="Helicase C-terminal" evidence="6">
    <location>
        <begin position="87"/>
        <end position="219"/>
    </location>
</feature>
<organism evidence="7 8">
    <name type="scientific">Gigaspora rosea</name>
    <dbReference type="NCBI Taxonomy" id="44941"/>
    <lineage>
        <taxon>Eukaryota</taxon>
        <taxon>Fungi</taxon>
        <taxon>Fungi incertae sedis</taxon>
        <taxon>Mucoromycota</taxon>
        <taxon>Glomeromycotina</taxon>
        <taxon>Glomeromycetes</taxon>
        <taxon>Diversisporales</taxon>
        <taxon>Gigasporaceae</taxon>
        <taxon>Gigaspora</taxon>
    </lineage>
</organism>
<dbReference type="InterPro" id="IPR001650">
    <property type="entry name" value="Helicase_C-like"/>
</dbReference>
<evidence type="ECO:0000256" key="3">
    <source>
        <dbReference type="ARBA" id="ARBA00023235"/>
    </source>
</evidence>
<dbReference type="SUPFAM" id="SSF52540">
    <property type="entry name" value="P-loop containing nucleoside triphosphate hydrolases"/>
    <property type="match status" value="1"/>
</dbReference>
<dbReference type="GO" id="GO:0005694">
    <property type="term" value="C:chromosome"/>
    <property type="evidence" value="ECO:0007669"/>
    <property type="project" value="TreeGrafter"/>
</dbReference>
<dbReference type="GO" id="GO:0009378">
    <property type="term" value="F:four-way junction helicase activity"/>
    <property type="evidence" value="ECO:0007669"/>
    <property type="project" value="TreeGrafter"/>
</dbReference>